<protein>
    <submittedName>
        <fullName evidence="2">Adenosylcobinamide hydrolase</fullName>
    </submittedName>
</protein>
<evidence type="ECO:0000256" key="1">
    <source>
        <dbReference type="SAM" id="MobiDB-lite"/>
    </source>
</evidence>
<dbReference type="Pfam" id="PF01955">
    <property type="entry name" value="CbiZ"/>
    <property type="match status" value="1"/>
</dbReference>
<keyword evidence="2" id="KW-0378">Hydrolase</keyword>
<evidence type="ECO:0000313" key="2">
    <source>
        <dbReference type="EMBL" id="RKD98178.1"/>
    </source>
</evidence>
<dbReference type="Proteomes" id="UP000283805">
    <property type="component" value="Unassembled WGS sequence"/>
</dbReference>
<accession>A0A3R7I050</accession>
<dbReference type="InterPro" id="IPR002808">
    <property type="entry name" value="AdoCbi_amidolase"/>
</dbReference>
<evidence type="ECO:0000313" key="3">
    <source>
        <dbReference type="Proteomes" id="UP000283805"/>
    </source>
</evidence>
<feature type="region of interest" description="Disordered" evidence="1">
    <location>
        <begin position="75"/>
        <end position="114"/>
    </location>
</feature>
<dbReference type="PANTHER" id="PTHR35336">
    <property type="entry name" value="ADENOSYLCOBINAMIDE AMIDOHYDROLASE"/>
    <property type="match status" value="1"/>
</dbReference>
<name>A0A3R7I050_9EURY</name>
<dbReference type="PANTHER" id="PTHR35336:SF5">
    <property type="entry name" value="ADENOSYLCOBINAMIDE AMIDOHYDROLASE"/>
    <property type="match status" value="1"/>
</dbReference>
<feature type="region of interest" description="Disordered" evidence="1">
    <location>
        <begin position="1"/>
        <end position="20"/>
    </location>
</feature>
<dbReference type="EMBL" id="RAPO01000001">
    <property type="protein sequence ID" value="RKD98178.1"/>
    <property type="molecule type" value="Genomic_DNA"/>
</dbReference>
<comment type="caution">
    <text evidence="2">The sequence shown here is derived from an EMBL/GenBank/DDBJ whole genome shotgun (WGS) entry which is preliminary data.</text>
</comment>
<proteinExistence type="predicted"/>
<dbReference type="AlphaFoldDB" id="A0A3R7I050"/>
<feature type="compositionally biased region" description="Basic and acidic residues" evidence="1">
    <location>
        <begin position="8"/>
        <end position="20"/>
    </location>
</feature>
<reference evidence="2 3" key="1">
    <citation type="submission" date="2018-09" db="EMBL/GenBank/DDBJ databases">
        <title>Genomic Encyclopedia of Archaeal and Bacterial Type Strains, Phase II (KMG-II): from individual species to whole genera.</title>
        <authorList>
            <person name="Goeker M."/>
        </authorList>
    </citation>
    <scope>NUCLEOTIDE SEQUENCE [LARGE SCALE GENOMIC DNA]</scope>
    <source>
        <strain evidence="2 3">DSM 13151</strain>
    </source>
</reference>
<organism evidence="2 3">
    <name type="scientific">Halopiger aswanensis</name>
    <dbReference type="NCBI Taxonomy" id="148449"/>
    <lineage>
        <taxon>Archaea</taxon>
        <taxon>Methanobacteriati</taxon>
        <taxon>Methanobacteriota</taxon>
        <taxon>Stenosarchaea group</taxon>
        <taxon>Halobacteria</taxon>
        <taxon>Halobacteriales</taxon>
        <taxon>Natrialbaceae</taxon>
        <taxon>Halopiger</taxon>
    </lineage>
</organism>
<dbReference type="GO" id="GO:0016787">
    <property type="term" value="F:hydrolase activity"/>
    <property type="evidence" value="ECO:0007669"/>
    <property type="project" value="UniProtKB-KW"/>
</dbReference>
<dbReference type="OrthoDB" id="157452at2157"/>
<dbReference type="RefSeq" id="WP_120243628.1">
    <property type="nucleotide sequence ID" value="NZ_RAPO01000001.1"/>
</dbReference>
<feature type="region of interest" description="Disordered" evidence="1">
    <location>
        <begin position="272"/>
        <end position="292"/>
    </location>
</feature>
<feature type="region of interest" description="Disordered" evidence="1">
    <location>
        <begin position="138"/>
        <end position="164"/>
    </location>
</feature>
<keyword evidence="3" id="KW-1185">Reference proteome</keyword>
<gene>
    <name evidence="2" type="ORF">ATJ93_1183</name>
</gene>
<sequence length="292" mass="29907">MTMETTDDSDRERAYEAERRDGVLRVRRSDHDADAEWLSTGWNGGRRTADCAYNVSVPDGWDRTDLEAYVDERLERADFADSGDGDGTAVAGGEDETRDAGGEPPVLLTGVDLEDARGAQCGPVTVYATAGISNPAALPMAPDASTDADADPGPDSDFDSELDPTGTVNLIVGTTRALEPGALANLIAVAAEAKAATLLAATGFPGTTTDAVVVGHDPSGPATSFSGSGTAVGAATRACVRDAVRASLRAHYAGIDQQVPSSVDAATHGVSTDVRASVFRPTPSDGSPGQGN</sequence>
<feature type="compositionally biased region" description="Acidic residues" evidence="1">
    <location>
        <begin position="146"/>
        <end position="162"/>
    </location>
</feature>
<dbReference type="InterPro" id="IPR052209">
    <property type="entry name" value="CbiZ"/>
</dbReference>